<dbReference type="AlphaFoldDB" id="A0A915D5U1"/>
<dbReference type="Gene3D" id="6.10.280.100">
    <property type="match status" value="1"/>
</dbReference>
<evidence type="ECO:0000313" key="4">
    <source>
        <dbReference type="WBParaSite" id="jg15711"/>
    </source>
</evidence>
<evidence type="ECO:0000256" key="2">
    <source>
        <dbReference type="SAM" id="SignalP"/>
    </source>
</evidence>
<protein>
    <submittedName>
        <fullName evidence="4">Uncharacterized protein</fullName>
    </submittedName>
</protein>
<feature type="region of interest" description="Disordered" evidence="1">
    <location>
        <begin position="315"/>
        <end position="339"/>
    </location>
</feature>
<name>A0A915D5U1_9BILA</name>
<keyword evidence="2" id="KW-0732">Signal</keyword>
<keyword evidence="3" id="KW-1185">Reference proteome</keyword>
<sequence>MLFLVIALLVVSAGALQWKMMDGGKYEATTALASPGEADIFLQNAQIYCVSKPNRLPTQVDLWDADKPSYLSTYNITNNTLDFEAYMDKGLFTFTSQWYLNFSQQTCSPRDPTDLELKFPEVSAKMKTYISGVLVVLDQWSEPQESGVFVIAGRIKCAGETQTVSARLNRYSKLISRAKIIGTPLVKDSTMYLELVFQHECRQLEDKIVINLTDLTEFRKADFAAIPTYWRFYTILINFHFQNYSFPPTSKMNQNQDKGMFEKAKDNVADTYEAAKDKMASGYETAKDKLAGATDTTKEKCGDMRDKACDMKDSAGQKMKNAGDNMKHKHPILQQLPLL</sequence>
<dbReference type="Proteomes" id="UP000887574">
    <property type="component" value="Unplaced"/>
</dbReference>
<evidence type="ECO:0000256" key="1">
    <source>
        <dbReference type="SAM" id="MobiDB-lite"/>
    </source>
</evidence>
<proteinExistence type="predicted"/>
<accession>A0A915D5U1</accession>
<organism evidence="3 4">
    <name type="scientific">Ditylenchus dipsaci</name>
    <dbReference type="NCBI Taxonomy" id="166011"/>
    <lineage>
        <taxon>Eukaryota</taxon>
        <taxon>Metazoa</taxon>
        <taxon>Ecdysozoa</taxon>
        <taxon>Nematoda</taxon>
        <taxon>Chromadorea</taxon>
        <taxon>Rhabditida</taxon>
        <taxon>Tylenchina</taxon>
        <taxon>Tylenchomorpha</taxon>
        <taxon>Sphaerularioidea</taxon>
        <taxon>Anguinidae</taxon>
        <taxon>Anguininae</taxon>
        <taxon>Ditylenchus</taxon>
    </lineage>
</organism>
<feature type="signal peptide" evidence="2">
    <location>
        <begin position="1"/>
        <end position="15"/>
    </location>
</feature>
<dbReference type="WBParaSite" id="jg15711">
    <property type="protein sequence ID" value="jg15711"/>
    <property type="gene ID" value="jg15711"/>
</dbReference>
<evidence type="ECO:0000313" key="3">
    <source>
        <dbReference type="Proteomes" id="UP000887574"/>
    </source>
</evidence>
<reference evidence="4" key="1">
    <citation type="submission" date="2022-11" db="UniProtKB">
        <authorList>
            <consortium name="WormBaseParasite"/>
        </authorList>
    </citation>
    <scope>IDENTIFICATION</scope>
</reference>
<feature type="chain" id="PRO_5036789165" evidence="2">
    <location>
        <begin position="16"/>
        <end position="339"/>
    </location>
</feature>